<evidence type="ECO:0000313" key="1">
    <source>
        <dbReference type="EMBL" id="MDO5987182.1"/>
    </source>
</evidence>
<accession>A0ABT8WZT2</accession>
<dbReference type="Proteomes" id="UP001176891">
    <property type="component" value="Unassembled WGS sequence"/>
</dbReference>
<keyword evidence="2" id="KW-1185">Reference proteome</keyword>
<gene>
    <name evidence="1" type="ORF">Q4Q39_07220</name>
</gene>
<dbReference type="RefSeq" id="WP_303281730.1">
    <property type="nucleotide sequence ID" value="NZ_BAABCZ010000005.1"/>
</dbReference>
<name>A0ABT8WZT2_9FLAO</name>
<evidence type="ECO:0000313" key="2">
    <source>
        <dbReference type="Proteomes" id="UP001176891"/>
    </source>
</evidence>
<organism evidence="1 2">
    <name type="scientific">Flavivirga amylovorans</name>
    <dbReference type="NCBI Taxonomy" id="870486"/>
    <lineage>
        <taxon>Bacteria</taxon>
        <taxon>Pseudomonadati</taxon>
        <taxon>Bacteroidota</taxon>
        <taxon>Flavobacteriia</taxon>
        <taxon>Flavobacteriales</taxon>
        <taxon>Flavobacteriaceae</taxon>
        <taxon>Flavivirga</taxon>
    </lineage>
</organism>
<sequence length="144" mass="16505">MSSDVRPDRLLFTKNYQAPLERMVLITVYKDSGKEGLFDMAYGETIAKPVYESISTLGGSSKVIVTDNGLQGVMWFDSKEDPDYEKNHIITNVTPIVFSNIEFVNEYMLLFELSNGYKCFHSHDNDEGEYEFYLPTAIKEKYGL</sequence>
<reference evidence="1" key="1">
    <citation type="submission" date="2023-07" db="EMBL/GenBank/DDBJ databases">
        <title>Two novel species in the genus Flavivirga.</title>
        <authorList>
            <person name="Kwon K."/>
        </authorList>
    </citation>
    <scope>NUCLEOTIDE SEQUENCE</scope>
    <source>
        <strain evidence="1">KACC 14157</strain>
    </source>
</reference>
<comment type="caution">
    <text evidence="1">The sequence shown here is derived from an EMBL/GenBank/DDBJ whole genome shotgun (WGS) entry which is preliminary data.</text>
</comment>
<protein>
    <submittedName>
        <fullName evidence="1">Uncharacterized protein</fullName>
    </submittedName>
</protein>
<proteinExistence type="predicted"/>
<dbReference type="EMBL" id="JAUOEM010000002">
    <property type="protein sequence ID" value="MDO5987182.1"/>
    <property type="molecule type" value="Genomic_DNA"/>
</dbReference>